<proteinExistence type="predicted"/>
<dbReference type="PANTHER" id="PTHR31650">
    <property type="entry name" value="O-ACYLTRANSFERASE (WSD1-LIKE) FAMILY PROTEIN"/>
    <property type="match status" value="1"/>
</dbReference>
<dbReference type="GO" id="GO:0019432">
    <property type="term" value="P:triglyceride biosynthetic process"/>
    <property type="evidence" value="ECO:0007669"/>
    <property type="project" value="TreeGrafter"/>
</dbReference>
<evidence type="ECO:0000313" key="3">
    <source>
        <dbReference type="Proteomes" id="UP001515480"/>
    </source>
</evidence>
<protein>
    <recommendedName>
        <fullName evidence="1">O-acyltransferase WSD1 C-terminal domain-containing protein</fullName>
    </recommendedName>
</protein>
<dbReference type="AlphaFoldDB" id="A0AB34J182"/>
<gene>
    <name evidence="2" type="ORF">AB1Y20_006916</name>
</gene>
<sequence>MAPRGLSTYEAAMAAGGLESLTGTPTVISCAVHMARMPSRQALHDLITHHLVKFDTFASRPVNGKWVPVESLDVKQHLFFVEVRTEADLLAWMEAAMLKPLVNKQNGPWWEIHAVSTADGQAWLFFRVEHVCADGVGLSQVLSRVATMLDGSPLPAAAYAKRPKPEVNFCATACAAIKCAIKYAVLPFGVFDSDLPFSPPRSERTRGLNFRGPRRLLKVPPHSLETIKRIKEAAGGTTTVNDVVYAAFTYALRRYCLMREEKGTSAAKVGSSTRARVLVPVAFPRPADSPLVNDWTFVNSELPISETTPQAMLAKANKTFDELKQSPEAKVSQLAVAANANNPTCMFAMAAQQLFSRHSFVYSNVPGPTSRLKVAGEEVLEIWPIFPNLISQLLCVSYAGKMYMTIVLDASVVTEAEVLPNYYLEALRELAQSYGVKSAV</sequence>
<dbReference type="InterPro" id="IPR009721">
    <property type="entry name" value="O-acyltransferase_WSD1_C"/>
</dbReference>
<dbReference type="Gene3D" id="3.30.559.10">
    <property type="entry name" value="Chloramphenicol acetyltransferase-like domain"/>
    <property type="match status" value="1"/>
</dbReference>
<evidence type="ECO:0000259" key="1">
    <source>
        <dbReference type="Pfam" id="PF06974"/>
    </source>
</evidence>
<dbReference type="SUPFAM" id="SSF52777">
    <property type="entry name" value="CoA-dependent acyltransferases"/>
    <property type="match status" value="1"/>
</dbReference>
<dbReference type="GO" id="GO:0005886">
    <property type="term" value="C:plasma membrane"/>
    <property type="evidence" value="ECO:0007669"/>
    <property type="project" value="TreeGrafter"/>
</dbReference>
<name>A0AB34J182_PRYPA</name>
<dbReference type="PROSITE" id="PS51257">
    <property type="entry name" value="PROKAR_LIPOPROTEIN"/>
    <property type="match status" value="1"/>
</dbReference>
<comment type="caution">
    <text evidence="2">The sequence shown here is derived from an EMBL/GenBank/DDBJ whole genome shotgun (WGS) entry which is preliminary data.</text>
</comment>
<organism evidence="2 3">
    <name type="scientific">Prymnesium parvum</name>
    <name type="common">Toxic golden alga</name>
    <dbReference type="NCBI Taxonomy" id="97485"/>
    <lineage>
        <taxon>Eukaryota</taxon>
        <taxon>Haptista</taxon>
        <taxon>Haptophyta</taxon>
        <taxon>Prymnesiophyceae</taxon>
        <taxon>Prymnesiales</taxon>
        <taxon>Prymnesiaceae</taxon>
        <taxon>Prymnesium</taxon>
    </lineage>
</organism>
<dbReference type="InterPro" id="IPR045034">
    <property type="entry name" value="O-acyltransferase_WSD1-like"/>
</dbReference>
<evidence type="ECO:0000313" key="2">
    <source>
        <dbReference type="EMBL" id="KAL1510615.1"/>
    </source>
</evidence>
<accession>A0AB34J182</accession>
<feature type="domain" description="O-acyltransferase WSD1 C-terminal" evidence="1">
    <location>
        <begin position="293"/>
        <end position="430"/>
    </location>
</feature>
<dbReference type="Proteomes" id="UP001515480">
    <property type="component" value="Unassembled WGS sequence"/>
</dbReference>
<keyword evidence="3" id="KW-1185">Reference proteome</keyword>
<dbReference type="GO" id="GO:0008374">
    <property type="term" value="F:O-acyltransferase activity"/>
    <property type="evidence" value="ECO:0007669"/>
    <property type="project" value="InterPro"/>
</dbReference>
<reference evidence="2 3" key="1">
    <citation type="journal article" date="2024" name="Science">
        <title>Giant polyketide synthase enzymes in the biosynthesis of giant marine polyether toxins.</title>
        <authorList>
            <person name="Fallon T.R."/>
            <person name="Shende V.V."/>
            <person name="Wierzbicki I.H."/>
            <person name="Pendleton A.L."/>
            <person name="Watervoot N.F."/>
            <person name="Auber R.P."/>
            <person name="Gonzalez D.J."/>
            <person name="Wisecaver J.H."/>
            <person name="Moore B.S."/>
        </authorList>
    </citation>
    <scope>NUCLEOTIDE SEQUENCE [LARGE SCALE GENOMIC DNA]</scope>
    <source>
        <strain evidence="2 3">12B1</strain>
    </source>
</reference>
<dbReference type="Pfam" id="PF06974">
    <property type="entry name" value="WS_DGAT_C"/>
    <property type="match status" value="1"/>
</dbReference>
<dbReference type="EMBL" id="JBGBPQ010000015">
    <property type="protein sequence ID" value="KAL1510615.1"/>
    <property type="molecule type" value="Genomic_DNA"/>
</dbReference>
<dbReference type="PANTHER" id="PTHR31650:SF1">
    <property type="entry name" value="WAX ESTER SYNTHASE_DIACYLGLYCEROL ACYLTRANSFERASE 4-RELATED"/>
    <property type="match status" value="1"/>
</dbReference>
<dbReference type="InterPro" id="IPR023213">
    <property type="entry name" value="CAT-like_dom_sf"/>
</dbReference>